<evidence type="ECO:0000256" key="3">
    <source>
        <dbReference type="ARBA" id="ARBA00022603"/>
    </source>
</evidence>
<evidence type="ECO:0000256" key="1">
    <source>
        <dbReference type="ARBA" id="ARBA00006594"/>
    </source>
</evidence>
<organism evidence="7 8">
    <name type="scientific">Nocardioides aquiterrae</name>
    <dbReference type="NCBI Taxonomy" id="203799"/>
    <lineage>
        <taxon>Bacteria</taxon>
        <taxon>Bacillati</taxon>
        <taxon>Actinomycetota</taxon>
        <taxon>Actinomycetes</taxon>
        <taxon>Propionibacteriales</taxon>
        <taxon>Nocardioidaceae</taxon>
        <taxon>Nocardioides</taxon>
    </lineage>
</organism>
<keyword evidence="8" id="KW-1185">Reference proteome</keyword>
<accession>A0ABN1UAR8</accession>
<keyword evidence="4" id="KW-0808">Transferase</keyword>
<dbReference type="PIRSF" id="PIRSF000398">
    <property type="entry name" value="M_m6A_EcoRV"/>
    <property type="match status" value="1"/>
</dbReference>
<evidence type="ECO:0000256" key="5">
    <source>
        <dbReference type="ARBA" id="ARBA00022691"/>
    </source>
</evidence>
<keyword evidence="5" id="KW-0949">S-adenosyl-L-methionine</keyword>
<comment type="caution">
    <text evidence="7">The sequence shown here is derived from an EMBL/GenBank/DDBJ whole genome shotgun (WGS) entry which is preliminary data.</text>
</comment>
<protein>
    <recommendedName>
        <fullName evidence="2">site-specific DNA-methyltransferase (adenine-specific)</fullName>
        <ecNumber evidence="2">2.1.1.72</ecNumber>
    </recommendedName>
</protein>
<dbReference type="InterPro" id="IPR023095">
    <property type="entry name" value="Ade_MeTrfase_dom_2"/>
</dbReference>
<dbReference type="PANTHER" id="PTHR30481:SF2">
    <property type="entry name" value="SITE-SPECIFIC DNA-METHYLTRANSFERASE (ADENINE-SPECIFIC)"/>
    <property type="match status" value="1"/>
</dbReference>
<dbReference type="PRINTS" id="PR00505">
    <property type="entry name" value="D12N6MTFRASE"/>
</dbReference>
<dbReference type="GO" id="GO:0032259">
    <property type="term" value="P:methylation"/>
    <property type="evidence" value="ECO:0007669"/>
    <property type="project" value="UniProtKB-KW"/>
</dbReference>
<dbReference type="PANTHER" id="PTHR30481">
    <property type="entry name" value="DNA ADENINE METHYLASE"/>
    <property type="match status" value="1"/>
</dbReference>
<dbReference type="EC" id="2.1.1.72" evidence="2"/>
<comment type="catalytic activity">
    <reaction evidence="6">
        <text>a 2'-deoxyadenosine in DNA + S-adenosyl-L-methionine = an N(6)-methyl-2'-deoxyadenosine in DNA + S-adenosyl-L-homocysteine + H(+)</text>
        <dbReference type="Rhea" id="RHEA:15197"/>
        <dbReference type="Rhea" id="RHEA-COMP:12418"/>
        <dbReference type="Rhea" id="RHEA-COMP:12419"/>
        <dbReference type="ChEBI" id="CHEBI:15378"/>
        <dbReference type="ChEBI" id="CHEBI:57856"/>
        <dbReference type="ChEBI" id="CHEBI:59789"/>
        <dbReference type="ChEBI" id="CHEBI:90615"/>
        <dbReference type="ChEBI" id="CHEBI:90616"/>
        <dbReference type="EC" id="2.1.1.72"/>
    </reaction>
</comment>
<evidence type="ECO:0000256" key="2">
    <source>
        <dbReference type="ARBA" id="ARBA00011900"/>
    </source>
</evidence>
<sequence>MRFLSPLRYPGGKAKMSAFLREVIELQDHRVTTYAEPYAGGAGAALYLLSQGVVGRIALNDLNIGVAGFWNAVFRESTHLCKKIESVEPTLAEWHRQREIYLDEASGSFDRGFATFFLNRTNRSGILGARPIGGLEQTGKWKIDARYNRKDLVDRIEFLAGFSSQVSITSLDGRKFIQARSDDEHFFYVDPPYLKQGEDLYLSNMTYADHLALARTLHEVKSPWVLTYDLDDRVPDQLYAGMPAAAFTVSHTAASQHVGGEYLIAPHHVRIDTLEGFGPRPGRWLDGRSPTGPVRT</sequence>
<comment type="similarity">
    <text evidence="1">Belongs to the N(4)/N(6)-methyltransferase family.</text>
</comment>
<dbReference type="Pfam" id="PF02086">
    <property type="entry name" value="MethyltransfD12"/>
    <property type="match status" value="1"/>
</dbReference>
<dbReference type="Proteomes" id="UP001499979">
    <property type="component" value="Unassembled WGS sequence"/>
</dbReference>
<keyword evidence="3 7" id="KW-0489">Methyltransferase</keyword>
<dbReference type="RefSeq" id="WP_343906480.1">
    <property type="nucleotide sequence ID" value="NZ_BAAAJE010000004.1"/>
</dbReference>
<gene>
    <name evidence="7" type="ORF">GCM10009606_11530</name>
</gene>
<dbReference type="GO" id="GO:0008168">
    <property type="term" value="F:methyltransferase activity"/>
    <property type="evidence" value="ECO:0007669"/>
    <property type="project" value="UniProtKB-KW"/>
</dbReference>
<evidence type="ECO:0000313" key="8">
    <source>
        <dbReference type="Proteomes" id="UP001499979"/>
    </source>
</evidence>
<dbReference type="InterPro" id="IPR012327">
    <property type="entry name" value="MeTrfase_D12"/>
</dbReference>
<dbReference type="EMBL" id="BAAAJE010000004">
    <property type="protein sequence ID" value="GAA1133115.1"/>
    <property type="molecule type" value="Genomic_DNA"/>
</dbReference>
<evidence type="ECO:0000256" key="4">
    <source>
        <dbReference type="ARBA" id="ARBA00022679"/>
    </source>
</evidence>
<evidence type="ECO:0000256" key="6">
    <source>
        <dbReference type="ARBA" id="ARBA00047942"/>
    </source>
</evidence>
<dbReference type="InterPro" id="IPR012263">
    <property type="entry name" value="M_m6A_EcoRV"/>
</dbReference>
<evidence type="ECO:0000313" key="7">
    <source>
        <dbReference type="EMBL" id="GAA1133115.1"/>
    </source>
</evidence>
<name>A0ABN1UAR8_9ACTN</name>
<reference evidence="7 8" key="1">
    <citation type="journal article" date="2019" name="Int. J. Syst. Evol. Microbiol.">
        <title>The Global Catalogue of Microorganisms (GCM) 10K type strain sequencing project: providing services to taxonomists for standard genome sequencing and annotation.</title>
        <authorList>
            <consortium name="The Broad Institute Genomics Platform"/>
            <consortium name="The Broad Institute Genome Sequencing Center for Infectious Disease"/>
            <person name="Wu L."/>
            <person name="Ma J."/>
        </authorList>
    </citation>
    <scope>NUCLEOTIDE SEQUENCE [LARGE SCALE GENOMIC DNA]</scope>
    <source>
        <strain evidence="7 8">JCM 11813</strain>
    </source>
</reference>
<dbReference type="InterPro" id="IPR029063">
    <property type="entry name" value="SAM-dependent_MTases_sf"/>
</dbReference>
<dbReference type="Gene3D" id="1.10.1020.10">
    <property type="entry name" value="Adenine-specific Methyltransferase, Domain 2"/>
    <property type="match status" value="1"/>
</dbReference>
<dbReference type="Gene3D" id="3.40.50.150">
    <property type="entry name" value="Vaccinia Virus protein VP39"/>
    <property type="match status" value="1"/>
</dbReference>
<dbReference type="SUPFAM" id="SSF53335">
    <property type="entry name" value="S-adenosyl-L-methionine-dependent methyltransferases"/>
    <property type="match status" value="1"/>
</dbReference>
<proteinExistence type="inferred from homology"/>